<dbReference type="SUPFAM" id="SSF48452">
    <property type="entry name" value="TPR-like"/>
    <property type="match status" value="5"/>
</dbReference>
<dbReference type="GO" id="GO:0071014">
    <property type="term" value="C:post-mRNA release spliceosomal complex"/>
    <property type="evidence" value="ECO:0007669"/>
    <property type="project" value="TreeGrafter"/>
</dbReference>
<gene>
    <name evidence="14" type="ORF">CYY_005042</name>
</gene>
<organism evidence="14 15">
    <name type="scientific">Polysphondylium violaceum</name>
    <dbReference type="NCBI Taxonomy" id="133409"/>
    <lineage>
        <taxon>Eukaryota</taxon>
        <taxon>Amoebozoa</taxon>
        <taxon>Evosea</taxon>
        <taxon>Eumycetozoa</taxon>
        <taxon>Dictyostelia</taxon>
        <taxon>Dictyosteliales</taxon>
        <taxon>Dictyosteliaceae</taxon>
        <taxon>Polysphondylium</taxon>
    </lineage>
</organism>
<dbReference type="PANTHER" id="PTHR11246:SF5">
    <property type="entry name" value="PRE-MRNA-SPLICING FACTOR SYF1"/>
    <property type="match status" value="1"/>
</dbReference>
<evidence type="ECO:0000256" key="4">
    <source>
        <dbReference type="ARBA" id="ARBA00022728"/>
    </source>
</evidence>
<dbReference type="Pfam" id="PF23220">
    <property type="entry name" value="HAT_Syf1_M"/>
    <property type="match status" value="1"/>
</dbReference>
<keyword evidence="6" id="KW-0508">mRNA splicing</keyword>
<dbReference type="GO" id="GO:0000974">
    <property type="term" value="C:Prp19 complex"/>
    <property type="evidence" value="ECO:0007669"/>
    <property type="project" value="TreeGrafter"/>
</dbReference>
<dbReference type="GO" id="GO:0071007">
    <property type="term" value="C:U2-type catalytic step 2 spliceosome"/>
    <property type="evidence" value="ECO:0007669"/>
    <property type="project" value="TreeGrafter"/>
</dbReference>
<dbReference type="Pfam" id="PF23231">
    <property type="entry name" value="HAT_Syf1_CNRKL1_C"/>
    <property type="match status" value="1"/>
</dbReference>
<dbReference type="InterPro" id="IPR055430">
    <property type="entry name" value="HAT_Syf1_CNRKL1_C"/>
</dbReference>
<keyword evidence="5" id="KW-0677">Repeat</keyword>
<dbReference type="InterPro" id="IPR019734">
    <property type="entry name" value="TPR_rpt"/>
</dbReference>
<feature type="domain" description="Pre-mRNA-splicing factor Syf1/CRNKL1-like C-terminal HAT-repeats" evidence="12">
    <location>
        <begin position="390"/>
        <end position="777"/>
    </location>
</feature>
<dbReference type="InterPro" id="IPR011990">
    <property type="entry name" value="TPR-like_helical_dom_sf"/>
</dbReference>
<dbReference type="SMART" id="SM00028">
    <property type="entry name" value="TPR"/>
    <property type="match status" value="3"/>
</dbReference>
<evidence type="ECO:0000259" key="12">
    <source>
        <dbReference type="Pfam" id="PF23231"/>
    </source>
</evidence>
<evidence type="ECO:0000256" key="9">
    <source>
        <dbReference type="SAM" id="Coils"/>
    </source>
</evidence>
<evidence type="ECO:0000256" key="10">
    <source>
        <dbReference type="SAM" id="MobiDB-lite"/>
    </source>
</evidence>
<dbReference type="Pfam" id="PF23233">
    <property type="entry name" value="HAT_Syf1_CNRKL1_N"/>
    <property type="match status" value="1"/>
</dbReference>
<name>A0A8J4PU54_9MYCE</name>
<feature type="compositionally biased region" description="Basic and acidic residues" evidence="10">
    <location>
        <begin position="836"/>
        <end position="846"/>
    </location>
</feature>
<feature type="region of interest" description="Disordered" evidence="10">
    <location>
        <begin position="754"/>
        <end position="846"/>
    </location>
</feature>
<dbReference type="EMBL" id="AJWJ01000191">
    <property type="protein sequence ID" value="KAF2073657.1"/>
    <property type="molecule type" value="Genomic_DNA"/>
</dbReference>
<evidence type="ECO:0000256" key="1">
    <source>
        <dbReference type="ARBA" id="ARBA00004123"/>
    </source>
</evidence>
<evidence type="ECO:0000259" key="11">
    <source>
        <dbReference type="Pfam" id="PF23220"/>
    </source>
</evidence>
<comment type="similarity">
    <text evidence="2">Belongs to the crooked-neck family.</text>
</comment>
<feature type="compositionally biased region" description="Acidic residues" evidence="10">
    <location>
        <begin position="822"/>
        <end position="835"/>
    </location>
</feature>
<dbReference type="GO" id="GO:0000349">
    <property type="term" value="P:generation of catalytic spliceosome for first transesterification step"/>
    <property type="evidence" value="ECO:0007669"/>
    <property type="project" value="TreeGrafter"/>
</dbReference>
<dbReference type="InterPro" id="IPR003107">
    <property type="entry name" value="HAT"/>
</dbReference>
<feature type="compositionally biased region" description="Basic and acidic residues" evidence="10">
    <location>
        <begin position="810"/>
        <end position="821"/>
    </location>
</feature>
<keyword evidence="4" id="KW-0747">Spliceosome</keyword>
<dbReference type="SMART" id="SM00386">
    <property type="entry name" value="HAT"/>
    <property type="match status" value="13"/>
</dbReference>
<keyword evidence="3" id="KW-0507">mRNA processing</keyword>
<dbReference type="InterPro" id="IPR045075">
    <property type="entry name" value="Syf1-like"/>
</dbReference>
<dbReference type="AlphaFoldDB" id="A0A8J4PU54"/>
<dbReference type="PANTHER" id="PTHR11246">
    <property type="entry name" value="PRE-MRNA SPLICING FACTOR"/>
    <property type="match status" value="1"/>
</dbReference>
<evidence type="ECO:0000256" key="3">
    <source>
        <dbReference type="ARBA" id="ARBA00022664"/>
    </source>
</evidence>
<dbReference type="InterPro" id="IPR056350">
    <property type="entry name" value="HAT_Syf1_central"/>
</dbReference>
<feature type="compositionally biased region" description="Low complexity" evidence="10">
    <location>
        <begin position="754"/>
        <end position="778"/>
    </location>
</feature>
<keyword evidence="7" id="KW-0539">Nucleus</keyword>
<keyword evidence="15" id="KW-1185">Reference proteome</keyword>
<evidence type="ECO:0000256" key="2">
    <source>
        <dbReference type="ARBA" id="ARBA00008644"/>
    </source>
</evidence>
<evidence type="ECO:0000256" key="6">
    <source>
        <dbReference type="ARBA" id="ARBA00023187"/>
    </source>
</evidence>
<reference evidence="14" key="1">
    <citation type="submission" date="2020-01" db="EMBL/GenBank/DDBJ databases">
        <title>Development of genomics and gene disruption for Polysphondylium violaceum indicates a role for the polyketide synthase stlB in stalk morphogenesis.</title>
        <authorList>
            <person name="Narita B."/>
            <person name="Kawabe Y."/>
            <person name="Kin K."/>
            <person name="Saito T."/>
            <person name="Gibbs R."/>
            <person name="Kuspa A."/>
            <person name="Muzny D."/>
            <person name="Queller D."/>
            <person name="Richards S."/>
            <person name="Strassman J."/>
            <person name="Sucgang R."/>
            <person name="Worley K."/>
            <person name="Schaap P."/>
        </authorList>
    </citation>
    <scope>NUCLEOTIDE SEQUENCE</scope>
    <source>
        <strain evidence="14">QSvi11</strain>
    </source>
</reference>
<dbReference type="FunFam" id="1.25.40.10:FF:000182">
    <property type="entry name" value="Pre-mRNA-splicing factor SYF1"/>
    <property type="match status" value="1"/>
</dbReference>
<proteinExistence type="inferred from homology"/>
<feature type="coiled-coil region" evidence="9">
    <location>
        <begin position="435"/>
        <end position="462"/>
    </location>
</feature>
<dbReference type="Gene3D" id="1.25.40.10">
    <property type="entry name" value="Tetratricopeptide repeat domain"/>
    <property type="match status" value="4"/>
</dbReference>
<evidence type="ECO:0000259" key="13">
    <source>
        <dbReference type="Pfam" id="PF23233"/>
    </source>
</evidence>
<dbReference type="FunFam" id="1.25.40.10:FF:000023">
    <property type="entry name" value="Pre-mRNA-splicing factor SYF1"/>
    <property type="match status" value="1"/>
</dbReference>
<comment type="subcellular location">
    <subcellularLocation>
        <location evidence="1">Nucleus</location>
    </subcellularLocation>
</comment>
<dbReference type="OrthoDB" id="10067343at2759"/>
<accession>A0A8J4PU54</accession>
<dbReference type="InterPro" id="IPR055433">
    <property type="entry name" value="HAT_Syf1-like_N"/>
</dbReference>
<dbReference type="FunFam" id="1.25.40.10:FF:000137">
    <property type="entry name" value="Pre-mRNA-splicing factor syf1"/>
    <property type="match status" value="1"/>
</dbReference>
<feature type="domain" description="Pre-mRNA-splicing factor Syf1-like N-terminal HAT-repeats" evidence="13">
    <location>
        <begin position="22"/>
        <end position="181"/>
    </location>
</feature>
<protein>
    <recommendedName>
        <fullName evidence="8">Pre-mRNA-splicing factor SYF1</fullName>
    </recommendedName>
</protein>
<feature type="compositionally biased region" description="Acidic residues" evidence="10">
    <location>
        <begin position="798"/>
        <end position="809"/>
    </location>
</feature>
<comment type="caution">
    <text evidence="14">The sequence shown here is derived from an EMBL/GenBank/DDBJ whole genome shotgun (WGS) entry which is preliminary data.</text>
</comment>
<keyword evidence="9" id="KW-0175">Coiled coil</keyword>
<dbReference type="Proteomes" id="UP000695562">
    <property type="component" value="Unassembled WGS sequence"/>
</dbReference>
<evidence type="ECO:0000313" key="15">
    <source>
        <dbReference type="Proteomes" id="UP000695562"/>
    </source>
</evidence>
<feature type="domain" description="Pre-mRNA-splicing factor SYF1 central HAT repeats" evidence="11">
    <location>
        <begin position="183"/>
        <end position="388"/>
    </location>
</feature>
<evidence type="ECO:0000313" key="14">
    <source>
        <dbReference type="EMBL" id="KAF2073657.1"/>
    </source>
</evidence>
<evidence type="ECO:0000256" key="5">
    <source>
        <dbReference type="ARBA" id="ARBA00022737"/>
    </source>
</evidence>
<evidence type="ECO:0000256" key="7">
    <source>
        <dbReference type="ARBA" id="ARBA00023242"/>
    </source>
</evidence>
<sequence>MPSTDQFIKIINEDIVVVPSIEDLPFEEDVGRNQYSVDSWLRYIEFKKESTQKERNFIYERAIRELPKSYKIWHQYLLERVENVRGSCVTDPLFESVNNVFERALVFLDKMPRIWIEYCEFLMLQEKITRTRKTFDRALISLPLTQHPRIWELYLKFILKKNVPSLTCIRVYKRYLKIEPEKVEEYIDYLIKIKEWQEASNQLLMVLEDDKFKSTKGKSKHDLWLLFSDILSSHPKEISQTIRVDPIIRGGIKRFTDQVGKLWCSLADYYIQLAQFEKARDIFEEALHAVVTARDFSFVWESYTQFEDSLIVAKQEILDENPSEESSLEFDIMIERYENLITRQPFLLSSVLLKQNPNNIQEWLKRVKLYQGNAKMIVQTYQEAIEAIDPQQPKGKLYTIWASFAHYYESNKKLTQARQVFENGLTINFKTVDDLASLYCEYAEMELRHKNFEQAIEILKRATVSPKKHIHIADSEPVQKRVFKSIKLWTFYADLEESFGTFHNTQSIYERMMQLKIVTPQIVLNYTRYLEENKYFEDAFKAYEQGIALFPFPHVQDLWITYITRFINRYGGSKLERVRDMFEQVLSKVPAKESIIFYLMYANYEEQYGLARHSMAVYDRATKNVDVQDRYKLYLLYINRASEYFGVTQTREIFTQAIENLPDQSARDICIKFADMERKYGEIDRARSIFVHGSQFSDPRTSPQFWSAWTDFEKLHGNEETFREMLRIKRSVLSKYLVLNPNLNLINQLNNIKNNNGNNGNQNQNNNNNSNNNQNKNNGIERRTVQPTINPTIQNEKEQEEEQEQESDTNIDKNIPKIKNEDEIDIDEEEDDNDGIDFKEMPKTLL</sequence>
<evidence type="ECO:0000256" key="8">
    <source>
        <dbReference type="ARBA" id="ARBA00039472"/>
    </source>
</evidence>